<evidence type="ECO:0000256" key="2">
    <source>
        <dbReference type="SAM" id="MobiDB-lite"/>
    </source>
</evidence>
<gene>
    <name evidence="3" type="ORF">NDU88_008628</name>
</gene>
<evidence type="ECO:0000313" key="4">
    <source>
        <dbReference type="Proteomes" id="UP001066276"/>
    </source>
</evidence>
<dbReference type="AlphaFoldDB" id="A0AAV7P454"/>
<sequence length="232" mass="26552">MKKTKGKIPVLSVNLEIQNELAEETPSEESPLSRVEAQKENKVQDQMQATMIDEVAHTQKSSPIEGMIAKLSEEIKKGFSVSEANQANIRKACEILELFFDLLAKRTQVLEDTVEVLRGDVESNKRELRQLKCFEQLLQEKLERLENVERRNNLRILNIPEGVEGDNIKTYIGSIIKSALQLDETDMDIVADIQRIHRDPLREIPLDDIIAPCKKAEKEHIENDSDFYDLVT</sequence>
<accession>A0AAV7P454</accession>
<dbReference type="EMBL" id="JANPWB010000012">
    <property type="protein sequence ID" value="KAJ1120463.1"/>
    <property type="molecule type" value="Genomic_DNA"/>
</dbReference>
<organism evidence="3 4">
    <name type="scientific">Pleurodeles waltl</name>
    <name type="common">Iberian ribbed newt</name>
    <dbReference type="NCBI Taxonomy" id="8319"/>
    <lineage>
        <taxon>Eukaryota</taxon>
        <taxon>Metazoa</taxon>
        <taxon>Chordata</taxon>
        <taxon>Craniata</taxon>
        <taxon>Vertebrata</taxon>
        <taxon>Euteleostomi</taxon>
        <taxon>Amphibia</taxon>
        <taxon>Batrachia</taxon>
        <taxon>Caudata</taxon>
        <taxon>Salamandroidea</taxon>
        <taxon>Salamandridae</taxon>
        <taxon>Pleurodelinae</taxon>
        <taxon>Pleurodeles</taxon>
    </lineage>
</organism>
<name>A0AAV7P454_PLEWA</name>
<feature type="region of interest" description="Disordered" evidence="2">
    <location>
        <begin position="21"/>
        <end position="41"/>
    </location>
</feature>
<dbReference type="Gene3D" id="3.30.70.1820">
    <property type="entry name" value="L1 transposable element, RRM domain"/>
    <property type="match status" value="1"/>
</dbReference>
<protein>
    <submittedName>
        <fullName evidence="3">Uncharacterized protein</fullName>
    </submittedName>
</protein>
<reference evidence="3" key="1">
    <citation type="journal article" date="2022" name="bioRxiv">
        <title>Sequencing and chromosome-scale assembly of the giantPleurodeles waltlgenome.</title>
        <authorList>
            <person name="Brown T."/>
            <person name="Elewa A."/>
            <person name="Iarovenko S."/>
            <person name="Subramanian E."/>
            <person name="Araus A.J."/>
            <person name="Petzold A."/>
            <person name="Susuki M."/>
            <person name="Suzuki K.-i.T."/>
            <person name="Hayashi T."/>
            <person name="Toyoda A."/>
            <person name="Oliveira C."/>
            <person name="Osipova E."/>
            <person name="Leigh N.D."/>
            <person name="Simon A."/>
            <person name="Yun M.H."/>
        </authorList>
    </citation>
    <scope>NUCLEOTIDE SEQUENCE</scope>
    <source>
        <strain evidence="3">20211129_DDA</strain>
        <tissue evidence="3">Liver</tissue>
    </source>
</reference>
<feature type="coiled-coil region" evidence="1">
    <location>
        <begin position="124"/>
        <end position="151"/>
    </location>
</feature>
<proteinExistence type="predicted"/>
<comment type="caution">
    <text evidence="3">The sequence shown here is derived from an EMBL/GenBank/DDBJ whole genome shotgun (WGS) entry which is preliminary data.</text>
</comment>
<keyword evidence="1" id="KW-0175">Coiled coil</keyword>
<evidence type="ECO:0000256" key="1">
    <source>
        <dbReference type="SAM" id="Coils"/>
    </source>
</evidence>
<keyword evidence="4" id="KW-1185">Reference proteome</keyword>
<dbReference type="Proteomes" id="UP001066276">
    <property type="component" value="Chromosome 8"/>
</dbReference>
<evidence type="ECO:0000313" key="3">
    <source>
        <dbReference type="EMBL" id="KAJ1120463.1"/>
    </source>
</evidence>